<protein>
    <submittedName>
        <fullName evidence="2">INP53</fullName>
    </submittedName>
</protein>
<dbReference type="GO" id="GO:0043812">
    <property type="term" value="F:phosphatidylinositol-4-phosphate phosphatase activity"/>
    <property type="evidence" value="ECO:0007669"/>
    <property type="project" value="TreeGrafter"/>
</dbReference>
<dbReference type="PANTHER" id="PTHR45662">
    <property type="entry name" value="PHOSPHATIDYLINOSITIDE PHOSPHATASE SAC1"/>
    <property type="match status" value="1"/>
</dbReference>
<proteinExistence type="predicted"/>
<evidence type="ECO:0000313" key="2">
    <source>
        <dbReference type="EMBL" id="ORD99889.1"/>
    </source>
</evidence>
<evidence type="ECO:0000313" key="3">
    <source>
        <dbReference type="Proteomes" id="UP000192501"/>
    </source>
</evidence>
<dbReference type="PANTHER" id="PTHR45662:SF2">
    <property type="entry name" value="PHOSPHATIDYLINOSITOL-3-PHOSPHATASE SAC1"/>
    <property type="match status" value="1"/>
</dbReference>
<dbReference type="VEuPathDB" id="MicrosporidiaDB:A0H76_2759"/>
<gene>
    <name evidence="2" type="primary">INP53</name>
    <name evidence="2" type="ORF">A0H76_2759</name>
</gene>
<evidence type="ECO:0000259" key="1">
    <source>
        <dbReference type="PROSITE" id="PS50275"/>
    </source>
</evidence>
<dbReference type="GO" id="GO:0005783">
    <property type="term" value="C:endoplasmic reticulum"/>
    <property type="evidence" value="ECO:0007669"/>
    <property type="project" value="TreeGrafter"/>
</dbReference>
<organism evidence="2 3">
    <name type="scientific">Hepatospora eriocheir</name>
    <dbReference type="NCBI Taxonomy" id="1081669"/>
    <lineage>
        <taxon>Eukaryota</taxon>
        <taxon>Fungi</taxon>
        <taxon>Fungi incertae sedis</taxon>
        <taxon>Microsporidia</taxon>
        <taxon>Hepatosporidae</taxon>
        <taxon>Hepatospora</taxon>
    </lineage>
</organism>
<name>A0A1X0QJE3_9MICR</name>
<accession>A0A1X0QJE3</accession>
<dbReference type="PROSITE" id="PS50275">
    <property type="entry name" value="SAC"/>
    <property type="match status" value="1"/>
</dbReference>
<dbReference type="Pfam" id="PF02383">
    <property type="entry name" value="Syja_N"/>
    <property type="match status" value="1"/>
</dbReference>
<sequence>MIYKNNKLYFNKRISEIKYESDLGSIKITTAIKSDDISTFTYALHGIIGIIEVDSKYFLLIISNTETIGSFNSHNVYRVKEVEYINLTDNTGSLTMDTLSEFIEDNNFYFTYSDIKDHFLWNKNVKSNFIRGIKDSEKSTKSNIMSKRSPFSRIKNESSIAKINKKDNKLPFSIEFIGNELRGGYENFLLGNLFCGYFLTEHVIRSDKYIFTICSMISTNKIGPRMLCRGVDDEGNSSFFVKTYFNIIKNDALVFDFDIFRGSVPLYWSQHDPLKPTKIWFNNDISENEKAFKKHFNLIDDVNKKLIVIDLLGSRKYEAVLSKMYKNYCIESAIKYMNFNLHKYISDFELLKNTFFEKFSLILNDDELVVDDRDIEDSSEFSEFDSSDSEGNTCASINEDTIRNSSCDHSDGLHKKYSIRVNCLDCLDRTNLCQYLVFEYFNPYKFKEITKLWKNNGDALAKLNTGSNALMSDLIGSDKKLSIYSKVSDMYNNAHRFINNKFNDKEKERIINLLLKGSDN</sequence>
<dbReference type="AlphaFoldDB" id="A0A1X0QJE3"/>
<feature type="domain" description="SAC" evidence="1">
    <location>
        <begin position="116"/>
        <end position="437"/>
    </location>
</feature>
<dbReference type="EMBL" id="LTAI01000095">
    <property type="protein sequence ID" value="ORD99889.1"/>
    <property type="molecule type" value="Genomic_DNA"/>
</dbReference>
<reference evidence="2 3" key="1">
    <citation type="journal article" date="2017" name="Environ. Microbiol.">
        <title>Decay of the glycolytic pathway and adaptation to intranuclear parasitism within Enterocytozoonidae microsporidia.</title>
        <authorList>
            <person name="Wiredu Boakye D."/>
            <person name="Jaroenlak P."/>
            <person name="Prachumwat A."/>
            <person name="Williams T.A."/>
            <person name="Bateman K.S."/>
            <person name="Itsathitphaisarn O."/>
            <person name="Sritunyalucksana K."/>
            <person name="Paszkiewicz K.H."/>
            <person name="Moore K.A."/>
            <person name="Stentiford G.D."/>
            <person name="Williams B.A."/>
        </authorList>
    </citation>
    <scope>NUCLEOTIDE SEQUENCE [LARGE SCALE GENOMIC DNA]</scope>
    <source>
        <strain evidence="3">canceri</strain>
    </source>
</reference>
<dbReference type="InterPro" id="IPR002013">
    <property type="entry name" value="SAC_dom"/>
</dbReference>
<dbReference type="GO" id="GO:0046856">
    <property type="term" value="P:phosphatidylinositol dephosphorylation"/>
    <property type="evidence" value="ECO:0007669"/>
    <property type="project" value="TreeGrafter"/>
</dbReference>
<dbReference type="VEuPathDB" id="MicrosporidiaDB:HERIO_1400"/>
<dbReference type="Proteomes" id="UP000192501">
    <property type="component" value="Unassembled WGS sequence"/>
</dbReference>
<dbReference type="VEuPathDB" id="MicrosporidiaDB:HERIO_1401"/>
<comment type="caution">
    <text evidence="2">The sequence shown here is derived from an EMBL/GenBank/DDBJ whole genome shotgun (WGS) entry which is preliminary data.</text>
</comment>